<dbReference type="PANTHER" id="PTHR43214:SF43">
    <property type="entry name" value="TWO-COMPONENT RESPONSE REGULATOR"/>
    <property type="match status" value="1"/>
</dbReference>
<organism evidence="3 4">
    <name type="scientific">Nocardioides vastitatis</name>
    <dbReference type="NCBI Taxonomy" id="2568655"/>
    <lineage>
        <taxon>Bacteria</taxon>
        <taxon>Bacillati</taxon>
        <taxon>Actinomycetota</taxon>
        <taxon>Actinomycetes</taxon>
        <taxon>Propionibacteriales</taxon>
        <taxon>Nocardioidaceae</taxon>
        <taxon>Nocardioides</taxon>
    </lineage>
</organism>
<evidence type="ECO:0000313" key="4">
    <source>
        <dbReference type="Proteomes" id="UP001596072"/>
    </source>
</evidence>
<dbReference type="Gene3D" id="1.10.10.10">
    <property type="entry name" value="Winged helix-like DNA-binding domain superfamily/Winged helix DNA-binding domain"/>
    <property type="match status" value="1"/>
</dbReference>
<dbReference type="Gene3D" id="1.25.40.10">
    <property type="entry name" value="Tetratricopeptide repeat domain"/>
    <property type="match status" value="1"/>
</dbReference>
<dbReference type="Pfam" id="PF00196">
    <property type="entry name" value="GerE"/>
    <property type="match status" value="1"/>
</dbReference>
<dbReference type="PROSITE" id="PS00622">
    <property type="entry name" value="HTH_LUXR_1"/>
    <property type="match status" value="1"/>
</dbReference>
<dbReference type="SUPFAM" id="SSF48452">
    <property type="entry name" value="TPR-like"/>
    <property type="match status" value="2"/>
</dbReference>
<dbReference type="SUPFAM" id="SSF46894">
    <property type="entry name" value="C-terminal effector domain of the bipartite response regulators"/>
    <property type="match status" value="1"/>
</dbReference>
<sequence>MATALERARDAAWRASWTEAFDLFGRLDLAELEPRDLEAMADAAWWTCRLDESIGIRQQAYARYLAAGEQRGAAYAAWLLSVDYGIRDESSAASGWLRRAQRHVTAHPECIERGFVALTESDLARTRGDFDLARTRAQLAMELGERFGSLDLHAMGIQTLGRVLIACGEAREGVALLDEAMTLVVGQRLSPLFTGFIYCNVLATCVERADFGRAGEWAEAAMAWCDSVSSLTPYHGICRLHRVGITALHGDWQQAESEALRTTEEMQGLEQHVVAEALYEIGEIQLNRGDLTAAENWFVRARKLGRDPQPGLAAVRLAQGNLDAAAAGLRLSLASTAEPAVQHARLLATQVDVAIALKDLRAARETVEALESVAFRTATAMLEATAAAARASLHLAEGEVEQTLVHARRAWWLWESLKSPYFAAKARMLIGLASERGGDRERAYTEFEAAQASFERLGASLDARAAAERARGAKEHPQGLSRRELEVLRLVSTGKTNREIAVAMGISEHTVSRHLENMFRKLAVSSRAEATAFAFQHGLV</sequence>
<dbReference type="EMBL" id="JBHSNS010000001">
    <property type="protein sequence ID" value="MFC5728043.1"/>
    <property type="molecule type" value="Genomic_DNA"/>
</dbReference>
<evidence type="ECO:0000313" key="3">
    <source>
        <dbReference type="EMBL" id="MFC5728043.1"/>
    </source>
</evidence>
<keyword evidence="1" id="KW-0238">DNA-binding</keyword>
<reference evidence="4" key="1">
    <citation type="journal article" date="2019" name="Int. J. Syst. Evol. Microbiol.">
        <title>The Global Catalogue of Microorganisms (GCM) 10K type strain sequencing project: providing services to taxonomists for standard genome sequencing and annotation.</title>
        <authorList>
            <consortium name="The Broad Institute Genomics Platform"/>
            <consortium name="The Broad Institute Genome Sequencing Center for Infectious Disease"/>
            <person name="Wu L."/>
            <person name="Ma J."/>
        </authorList>
    </citation>
    <scope>NUCLEOTIDE SEQUENCE [LARGE SCALE GENOMIC DNA]</scope>
    <source>
        <strain evidence="4">YIM 94188</strain>
    </source>
</reference>
<accession>A0ABW0ZG13</accession>
<evidence type="ECO:0000259" key="2">
    <source>
        <dbReference type="PROSITE" id="PS50043"/>
    </source>
</evidence>
<dbReference type="InterPro" id="IPR000792">
    <property type="entry name" value="Tscrpt_reg_LuxR_C"/>
</dbReference>
<dbReference type="InterPro" id="IPR016032">
    <property type="entry name" value="Sig_transdc_resp-reg_C-effctor"/>
</dbReference>
<protein>
    <submittedName>
        <fullName evidence="3">LuxR C-terminal-related transcriptional regulator</fullName>
    </submittedName>
</protein>
<dbReference type="RefSeq" id="WP_136431700.1">
    <property type="nucleotide sequence ID" value="NZ_JBHSNS010000001.1"/>
</dbReference>
<dbReference type="CDD" id="cd06170">
    <property type="entry name" value="LuxR_C_like"/>
    <property type="match status" value="1"/>
</dbReference>
<keyword evidence="4" id="KW-1185">Reference proteome</keyword>
<gene>
    <name evidence="3" type="ORF">ACFPQB_03885</name>
</gene>
<dbReference type="PROSITE" id="PS50043">
    <property type="entry name" value="HTH_LUXR_2"/>
    <property type="match status" value="1"/>
</dbReference>
<dbReference type="Proteomes" id="UP001596072">
    <property type="component" value="Unassembled WGS sequence"/>
</dbReference>
<dbReference type="InterPro" id="IPR036388">
    <property type="entry name" value="WH-like_DNA-bd_sf"/>
</dbReference>
<comment type="caution">
    <text evidence="3">The sequence shown here is derived from an EMBL/GenBank/DDBJ whole genome shotgun (WGS) entry which is preliminary data.</text>
</comment>
<dbReference type="PRINTS" id="PR00038">
    <property type="entry name" value="HTHLUXR"/>
</dbReference>
<feature type="domain" description="HTH luxR-type" evidence="2">
    <location>
        <begin position="473"/>
        <end position="538"/>
    </location>
</feature>
<dbReference type="PANTHER" id="PTHR43214">
    <property type="entry name" value="TWO-COMPONENT RESPONSE REGULATOR"/>
    <property type="match status" value="1"/>
</dbReference>
<dbReference type="InterPro" id="IPR039420">
    <property type="entry name" value="WalR-like"/>
</dbReference>
<dbReference type="SMART" id="SM00421">
    <property type="entry name" value="HTH_LUXR"/>
    <property type="match status" value="1"/>
</dbReference>
<evidence type="ECO:0000256" key="1">
    <source>
        <dbReference type="ARBA" id="ARBA00023125"/>
    </source>
</evidence>
<name>A0ABW0ZG13_9ACTN</name>
<proteinExistence type="predicted"/>
<dbReference type="InterPro" id="IPR011990">
    <property type="entry name" value="TPR-like_helical_dom_sf"/>
</dbReference>